<feature type="domain" description="Ice-binding protein C-terminal" evidence="1">
    <location>
        <begin position="173"/>
        <end position="196"/>
    </location>
</feature>
<dbReference type="EMBL" id="UOFD01000013">
    <property type="protein sequence ID" value="VAW50422.1"/>
    <property type="molecule type" value="Genomic_DNA"/>
</dbReference>
<gene>
    <name evidence="2" type="ORF">MNBD_GAMMA06-1716</name>
</gene>
<dbReference type="NCBIfam" id="TIGR03370">
    <property type="entry name" value="VPLPA-CTERM"/>
    <property type="match status" value="1"/>
</dbReference>
<name>A0A3B0WGK4_9ZZZZ</name>
<dbReference type="InterPro" id="IPR022472">
    <property type="entry name" value="VPLPA-CTERM"/>
</dbReference>
<evidence type="ECO:0000313" key="2">
    <source>
        <dbReference type="EMBL" id="VAW50422.1"/>
    </source>
</evidence>
<dbReference type="Pfam" id="PF07589">
    <property type="entry name" value="PEP-CTERM"/>
    <property type="match status" value="1"/>
</dbReference>
<proteinExistence type="predicted"/>
<dbReference type="AlphaFoldDB" id="A0A3B0WGK4"/>
<reference evidence="2" key="1">
    <citation type="submission" date="2018-06" db="EMBL/GenBank/DDBJ databases">
        <authorList>
            <person name="Zhirakovskaya E."/>
        </authorList>
    </citation>
    <scope>NUCLEOTIDE SEQUENCE</scope>
</reference>
<protein>
    <recommendedName>
        <fullName evidence="1">Ice-binding protein C-terminal domain-containing protein</fullName>
    </recommendedName>
</protein>
<evidence type="ECO:0000259" key="1">
    <source>
        <dbReference type="Pfam" id="PF07589"/>
    </source>
</evidence>
<organism evidence="2">
    <name type="scientific">hydrothermal vent metagenome</name>
    <dbReference type="NCBI Taxonomy" id="652676"/>
    <lineage>
        <taxon>unclassified sequences</taxon>
        <taxon>metagenomes</taxon>
        <taxon>ecological metagenomes</taxon>
    </lineage>
</organism>
<sequence>MMKKTVLASAIALTTLSSINAQADVVITNMLFNGSFAAEGTLTDAGDGTMNSIDLFVGHSWQARQQTGFMDNTGIWNGDTASGAFDYNNLPNPDVRDADGNPILVDVIANMADNQRAVGVFFDWNCAVDIAVLEIFTCVDNVCTGQGVPMANGSFANATARFNGTGTVHAPEVPVPAAVWLMGSGLLGLVGVARRRKLA</sequence>
<accession>A0A3B0WGK4</accession>
<dbReference type="InterPro" id="IPR013424">
    <property type="entry name" value="Ice-binding_C"/>
</dbReference>